<organism evidence="2 3">
    <name type="scientific">Loxostege sticticalis</name>
    <name type="common">Beet webworm moth</name>
    <dbReference type="NCBI Taxonomy" id="481309"/>
    <lineage>
        <taxon>Eukaryota</taxon>
        <taxon>Metazoa</taxon>
        <taxon>Ecdysozoa</taxon>
        <taxon>Arthropoda</taxon>
        <taxon>Hexapoda</taxon>
        <taxon>Insecta</taxon>
        <taxon>Pterygota</taxon>
        <taxon>Neoptera</taxon>
        <taxon>Endopterygota</taxon>
        <taxon>Lepidoptera</taxon>
        <taxon>Glossata</taxon>
        <taxon>Ditrysia</taxon>
        <taxon>Pyraloidea</taxon>
        <taxon>Crambidae</taxon>
        <taxon>Pyraustinae</taxon>
        <taxon>Loxostege</taxon>
    </lineage>
</organism>
<dbReference type="AlphaFoldDB" id="A0ABD0T0I2"/>
<evidence type="ECO:0000313" key="2">
    <source>
        <dbReference type="EMBL" id="KAL0831455.1"/>
    </source>
</evidence>
<evidence type="ECO:0000256" key="1">
    <source>
        <dbReference type="SAM" id="Phobius"/>
    </source>
</evidence>
<dbReference type="Proteomes" id="UP001549921">
    <property type="component" value="Unassembled WGS sequence"/>
</dbReference>
<sequence length="161" mass="17378">MPVIKYTSLAMKVVSLGLVIAAASCWAGAGVLKRPKYRDEQTLIGGTVWSQVIIPIGLIISMTVDETLDTFIHGYFLISGVVLLFSTGISLIVYEVVYAIKRRRSAIEAISINFKIADVPVATATATSDSDLKCDKIYLSIGILSVLAGTFTLVDFFLVVI</sequence>
<feature type="transmembrane region" description="Helical" evidence="1">
    <location>
        <begin position="6"/>
        <end position="31"/>
    </location>
</feature>
<name>A0ABD0T0I2_LOXSC</name>
<feature type="transmembrane region" description="Helical" evidence="1">
    <location>
        <begin position="137"/>
        <end position="160"/>
    </location>
</feature>
<keyword evidence="1" id="KW-0812">Transmembrane</keyword>
<protein>
    <submittedName>
        <fullName evidence="2">Uncharacterized protein</fullName>
    </submittedName>
</protein>
<keyword evidence="1" id="KW-1133">Transmembrane helix</keyword>
<feature type="transmembrane region" description="Helical" evidence="1">
    <location>
        <begin position="70"/>
        <end position="94"/>
    </location>
</feature>
<evidence type="ECO:0000313" key="3">
    <source>
        <dbReference type="Proteomes" id="UP001549921"/>
    </source>
</evidence>
<gene>
    <name evidence="2" type="ORF">ABMA28_002256</name>
</gene>
<dbReference type="PROSITE" id="PS51257">
    <property type="entry name" value="PROKAR_LIPOPROTEIN"/>
    <property type="match status" value="1"/>
</dbReference>
<dbReference type="EMBL" id="JBEDNZ010000012">
    <property type="protein sequence ID" value="KAL0831455.1"/>
    <property type="molecule type" value="Genomic_DNA"/>
</dbReference>
<reference evidence="2 3" key="1">
    <citation type="submission" date="2024-06" db="EMBL/GenBank/DDBJ databases">
        <title>A chromosome-level genome assembly of beet webworm, Loxostege sticticalis.</title>
        <authorList>
            <person name="Zhang Y."/>
        </authorList>
    </citation>
    <scope>NUCLEOTIDE SEQUENCE [LARGE SCALE GENOMIC DNA]</scope>
    <source>
        <strain evidence="2">AQ028</strain>
        <tissue evidence="2">Male pupae</tissue>
    </source>
</reference>
<proteinExistence type="predicted"/>
<comment type="caution">
    <text evidence="2">The sequence shown here is derived from an EMBL/GenBank/DDBJ whole genome shotgun (WGS) entry which is preliminary data.</text>
</comment>
<keyword evidence="1" id="KW-0472">Membrane</keyword>
<feature type="transmembrane region" description="Helical" evidence="1">
    <location>
        <begin position="43"/>
        <end position="64"/>
    </location>
</feature>
<accession>A0ABD0T0I2</accession>